<evidence type="ECO:0000259" key="5">
    <source>
        <dbReference type="Pfam" id="PF00107"/>
    </source>
</evidence>
<gene>
    <name evidence="7" type="ORF">KHA91_16095</name>
</gene>
<evidence type="ECO:0000313" key="8">
    <source>
        <dbReference type="Proteomes" id="UP000676456"/>
    </source>
</evidence>
<keyword evidence="8" id="KW-1185">Reference proteome</keyword>
<dbReference type="EMBL" id="JAGYPN010000003">
    <property type="protein sequence ID" value="MBS4224242.1"/>
    <property type="molecule type" value="Genomic_DNA"/>
</dbReference>
<evidence type="ECO:0000313" key="7">
    <source>
        <dbReference type="EMBL" id="MBS4224242.1"/>
    </source>
</evidence>
<protein>
    <submittedName>
        <fullName evidence="7">Galactitol-1-phosphate 5-dehydrogenase</fullName>
    </submittedName>
</protein>
<dbReference type="InterPro" id="IPR013154">
    <property type="entry name" value="ADH-like_N"/>
</dbReference>
<accession>A0A942UQH8</accession>
<dbReference type="PANTHER" id="PTHR43401">
    <property type="entry name" value="L-THREONINE 3-DEHYDROGENASE"/>
    <property type="match status" value="1"/>
</dbReference>
<dbReference type="SUPFAM" id="SSF50129">
    <property type="entry name" value="GroES-like"/>
    <property type="match status" value="1"/>
</dbReference>
<proteinExistence type="inferred from homology"/>
<dbReference type="PANTHER" id="PTHR43401:SF2">
    <property type="entry name" value="L-THREONINE 3-DEHYDROGENASE"/>
    <property type="match status" value="1"/>
</dbReference>
<comment type="similarity">
    <text evidence="4">Belongs to the zinc-containing alcohol dehydrogenase family.</text>
</comment>
<comment type="caution">
    <text evidence="7">The sequence shown here is derived from an EMBL/GenBank/DDBJ whole genome shotgun (WGS) entry which is preliminary data.</text>
</comment>
<organism evidence="7 8">
    <name type="scientific">Lederbergia citrea</name>
    <dbReference type="NCBI Taxonomy" id="2833581"/>
    <lineage>
        <taxon>Bacteria</taxon>
        <taxon>Bacillati</taxon>
        <taxon>Bacillota</taxon>
        <taxon>Bacilli</taxon>
        <taxon>Bacillales</taxon>
        <taxon>Bacillaceae</taxon>
        <taxon>Lederbergia</taxon>
    </lineage>
</organism>
<dbReference type="InterPro" id="IPR036291">
    <property type="entry name" value="NAD(P)-bd_dom_sf"/>
</dbReference>
<sequence>MKALIYEGPELMNMRELPIPSPRPGEVLIRVERVGICGSELSGYLGHNSLRKPPLIMGHEFAGMVAKTGSDVAKLKSGDRVTVNPLITCGECRYCTTGSAQLCAERSLVGAHRPGAFAEYVAVPEKNVYLLEDHVSFDEGALAEPFAVAVHLCRLLQLAPTDRLLILGAGPIGLFTLQAAQVYGLKNIVVVDLNEERLEIVEELGGISKTSLRDYEAGSFDAAVDAVGVEVTRLQCLEYVRPGGSIVFSGLHQNETNLPVNDAIRNEIKMFGAFSNSPLDFETALQWISEGRVNLLPWTIHAPLEEGSVCFEKLISGPGKVAKIMLTLQKQVEGSMNLLTQKA</sequence>
<dbReference type="InterPro" id="IPR002328">
    <property type="entry name" value="ADH_Zn_CS"/>
</dbReference>
<dbReference type="Proteomes" id="UP000676456">
    <property type="component" value="Unassembled WGS sequence"/>
</dbReference>
<dbReference type="Gene3D" id="3.40.50.720">
    <property type="entry name" value="NAD(P)-binding Rossmann-like Domain"/>
    <property type="match status" value="1"/>
</dbReference>
<comment type="cofactor">
    <cofactor evidence="4">
        <name>Zn(2+)</name>
        <dbReference type="ChEBI" id="CHEBI:29105"/>
    </cofactor>
</comment>
<dbReference type="Pfam" id="PF08240">
    <property type="entry name" value="ADH_N"/>
    <property type="match status" value="1"/>
</dbReference>
<evidence type="ECO:0000256" key="2">
    <source>
        <dbReference type="ARBA" id="ARBA00022833"/>
    </source>
</evidence>
<dbReference type="GO" id="GO:0008270">
    <property type="term" value="F:zinc ion binding"/>
    <property type="evidence" value="ECO:0007669"/>
    <property type="project" value="InterPro"/>
</dbReference>
<dbReference type="AlphaFoldDB" id="A0A942UQH8"/>
<dbReference type="InterPro" id="IPR050129">
    <property type="entry name" value="Zn_alcohol_dh"/>
</dbReference>
<dbReference type="InterPro" id="IPR011032">
    <property type="entry name" value="GroES-like_sf"/>
</dbReference>
<keyword evidence="3" id="KW-0560">Oxidoreductase</keyword>
<evidence type="ECO:0000259" key="6">
    <source>
        <dbReference type="Pfam" id="PF08240"/>
    </source>
</evidence>
<dbReference type="InterPro" id="IPR013149">
    <property type="entry name" value="ADH-like_C"/>
</dbReference>
<evidence type="ECO:0000256" key="1">
    <source>
        <dbReference type="ARBA" id="ARBA00022723"/>
    </source>
</evidence>
<feature type="domain" description="Alcohol dehydrogenase-like N-terminal" evidence="6">
    <location>
        <begin position="24"/>
        <end position="132"/>
    </location>
</feature>
<reference evidence="7 8" key="1">
    <citation type="submission" date="2021-05" db="EMBL/GenBank/DDBJ databases">
        <title>Novel Bacillus species.</title>
        <authorList>
            <person name="Liu G."/>
        </authorList>
    </citation>
    <scope>NUCLEOTIDE SEQUENCE [LARGE SCALE GENOMIC DNA]</scope>
    <source>
        <strain evidence="7 8">FJAT-49682</strain>
    </source>
</reference>
<name>A0A942UQH8_9BACI</name>
<dbReference type="SUPFAM" id="SSF51735">
    <property type="entry name" value="NAD(P)-binding Rossmann-fold domains"/>
    <property type="match status" value="1"/>
</dbReference>
<dbReference type="CDD" id="cd08236">
    <property type="entry name" value="sugar_DH"/>
    <property type="match status" value="1"/>
</dbReference>
<evidence type="ECO:0000256" key="3">
    <source>
        <dbReference type="ARBA" id="ARBA00023002"/>
    </source>
</evidence>
<dbReference type="GO" id="GO:0016491">
    <property type="term" value="F:oxidoreductase activity"/>
    <property type="evidence" value="ECO:0007669"/>
    <property type="project" value="UniProtKB-KW"/>
</dbReference>
<keyword evidence="2 4" id="KW-0862">Zinc</keyword>
<evidence type="ECO:0000256" key="4">
    <source>
        <dbReference type="RuleBase" id="RU361277"/>
    </source>
</evidence>
<keyword evidence="1 4" id="KW-0479">Metal-binding</keyword>
<feature type="domain" description="Alcohol dehydrogenase-like C-terminal" evidence="5">
    <location>
        <begin position="171"/>
        <end position="290"/>
    </location>
</feature>
<dbReference type="Gene3D" id="3.90.180.10">
    <property type="entry name" value="Medium-chain alcohol dehydrogenases, catalytic domain"/>
    <property type="match status" value="1"/>
</dbReference>
<dbReference type="PROSITE" id="PS00059">
    <property type="entry name" value="ADH_ZINC"/>
    <property type="match status" value="1"/>
</dbReference>
<dbReference type="Pfam" id="PF00107">
    <property type="entry name" value="ADH_zinc_N"/>
    <property type="match status" value="1"/>
</dbReference>